<accession>A0ABR6AW57</accession>
<dbReference type="EMBL" id="JACGXG010000016">
    <property type="protein sequence ID" value="MBA8853704.1"/>
    <property type="molecule type" value="Genomic_DNA"/>
</dbReference>
<proteinExistence type="predicted"/>
<sequence length="71" mass="7839">MPKKHEFYDAAKNATVDKSTSLDKAVRGIGHQIRASISTDTNHDQDTKIQELLDRLDGTERASLKKGLTGD</sequence>
<organism evidence="1 2">
    <name type="scientific">Brucella intermedia</name>
    <dbReference type="NCBI Taxonomy" id="94625"/>
    <lineage>
        <taxon>Bacteria</taxon>
        <taxon>Pseudomonadati</taxon>
        <taxon>Pseudomonadota</taxon>
        <taxon>Alphaproteobacteria</taxon>
        <taxon>Hyphomicrobiales</taxon>
        <taxon>Brucellaceae</taxon>
        <taxon>Brucella/Ochrobactrum group</taxon>
        <taxon>Brucella</taxon>
    </lineage>
</organism>
<evidence type="ECO:0000313" key="1">
    <source>
        <dbReference type="EMBL" id="MBA8853704.1"/>
    </source>
</evidence>
<keyword evidence="2" id="KW-1185">Reference proteome</keyword>
<reference evidence="1 2" key="1">
    <citation type="submission" date="2020-07" db="EMBL/GenBank/DDBJ databases">
        <title>Genomic Encyclopedia of Type Strains, Phase IV (KMG-V): Genome sequencing to study the core and pangenomes of soil and plant-associated prokaryotes.</title>
        <authorList>
            <person name="Whitman W."/>
        </authorList>
    </citation>
    <scope>NUCLEOTIDE SEQUENCE [LARGE SCALE GENOMIC DNA]</scope>
    <source>
        <strain evidence="1 2">RH4WT92</strain>
    </source>
</reference>
<dbReference type="Proteomes" id="UP000578622">
    <property type="component" value="Unassembled WGS sequence"/>
</dbReference>
<comment type="caution">
    <text evidence="1">The sequence shown here is derived from an EMBL/GenBank/DDBJ whole genome shotgun (WGS) entry which is preliminary data.</text>
</comment>
<evidence type="ECO:0000313" key="2">
    <source>
        <dbReference type="Proteomes" id="UP000578622"/>
    </source>
</evidence>
<dbReference type="RefSeq" id="WP_182512173.1">
    <property type="nucleotide sequence ID" value="NZ_JACGXG010000016.1"/>
</dbReference>
<name>A0ABR6AW57_9HYPH</name>
<protein>
    <submittedName>
        <fullName evidence="1">Uncharacterized protein</fullName>
    </submittedName>
</protein>
<gene>
    <name evidence="1" type="ORF">FHW20_004689</name>
</gene>